<evidence type="ECO:0000313" key="5">
    <source>
        <dbReference type="Proteomes" id="UP000253083"/>
    </source>
</evidence>
<dbReference type="PRINTS" id="PR00081">
    <property type="entry name" value="GDHRDH"/>
</dbReference>
<dbReference type="GO" id="GO:0016491">
    <property type="term" value="F:oxidoreductase activity"/>
    <property type="evidence" value="ECO:0007669"/>
    <property type="project" value="UniProtKB-KW"/>
</dbReference>
<comment type="caution">
    <text evidence="4">The sequence shown here is derived from an EMBL/GenBank/DDBJ whole genome shotgun (WGS) entry which is preliminary data.</text>
</comment>
<name>A0A395JQA5_9GAMM</name>
<accession>A0A395JQA5</accession>
<evidence type="ECO:0000256" key="1">
    <source>
        <dbReference type="ARBA" id="ARBA00006484"/>
    </source>
</evidence>
<dbReference type="InterPro" id="IPR002347">
    <property type="entry name" value="SDR_fam"/>
</dbReference>
<dbReference type="SUPFAM" id="SSF51735">
    <property type="entry name" value="NAD(P)-binding Rossmann-fold domains"/>
    <property type="match status" value="1"/>
</dbReference>
<dbReference type="FunFam" id="3.40.50.720:FF:000173">
    <property type="entry name" value="3-oxoacyl-[acyl-carrier protein] reductase"/>
    <property type="match status" value="1"/>
</dbReference>
<sequence>MLALKPPRQPLKQPKVRYFGARRHKHINMSNRRVLVTGASRGIGAATAIELARQGFDITVNYHSNQAAADAIVKTIEEHGIAAKALQFDIGDRAQVREILESDVEQNGAYYGVVCNAGIAHDAAFPALQDEQWDSVIHTNLDGFYNVLQPLIMPMIRLRSGGRIVTLSSVSGLIGNRGQVNYSAAKAGIIGATKALAVELAKRKITVNCVAPGVIETDMTENIHADEAKKMIPMGRFGQVEDIAAAVAYLMSDSAGYVTRQVISVNGGMC</sequence>
<comment type="similarity">
    <text evidence="1">Belongs to the short-chain dehydrogenases/reductases (SDR) family.</text>
</comment>
<keyword evidence="5" id="KW-1185">Reference proteome</keyword>
<dbReference type="InterPro" id="IPR050259">
    <property type="entry name" value="SDR"/>
</dbReference>
<evidence type="ECO:0000259" key="3">
    <source>
        <dbReference type="SMART" id="SM00822"/>
    </source>
</evidence>
<dbReference type="InterPro" id="IPR011285">
    <property type="entry name" value="FabG-rel"/>
</dbReference>
<dbReference type="PRINTS" id="PR00080">
    <property type="entry name" value="SDRFAMILY"/>
</dbReference>
<dbReference type="Pfam" id="PF13561">
    <property type="entry name" value="adh_short_C2"/>
    <property type="match status" value="1"/>
</dbReference>
<dbReference type="PANTHER" id="PTHR42879">
    <property type="entry name" value="3-OXOACYL-(ACYL-CARRIER-PROTEIN) REDUCTASE"/>
    <property type="match status" value="1"/>
</dbReference>
<keyword evidence="2" id="KW-0560">Oxidoreductase</keyword>
<dbReference type="InterPro" id="IPR036291">
    <property type="entry name" value="NAD(P)-bd_dom_sf"/>
</dbReference>
<proteinExistence type="inferred from homology"/>
<dbReference type="SMART" id="SM00822">
    <property type="entry name" value="PKS_KR"/>
    <property type="match status" value="1"/>
</dbReference>
<protein>
    <submittedName>
        <fullName evidence="4">3-oxoacyl-[acyl-carrier protein] reductase</fullName>
    </submittedName>
</protein>
<evidence type="ECO:0000313" key="4">
    <source>
        <dbReference type="EMBL" id="RBP53707.1"/>
    </source>
</evidence>
<dbReference type="NCBIfam" id="NF009466">
    <property type="entry name" value="PRK12826.1-2"/>
    <property type="match status" value="1"/>
</dbReference>
<dbReference type="Gene3D" id="3.40.50.720">
    <property type="entry name" value="NAD(P)-binding Rossmann-like Domain"/>
    <property type="match status" value="1"/>
</dbReference>
<organism evidence="4 5">
    <name type="scientific">Arenicella xantha</name>
    <dbReference type="NCBI Taxonomy" id="644221"/>
    <lineage>
        <taxon>Bacteria</taxon>
        <taxon>Pseudomonadati</taxon>
        <taxon>Pseudomonadota</taxon>
        <taxon>Gammaproteobacteria</taxon>
        <taxon>Arenicellales</taxon>
        <taxon>Arenicellaceae</taxon>
        <taxon>Arenicella</taxon>
    </lineage>
</organism>
<dbReference type="NCBIfam" id="TIGR01831">
    <property type="entry name" value="fabG_rel"/>
    <property type="match status" value="1"/>
</dbReference>
<dbReference type="PANTHER" id="PTHR42879:SF2">
    <property type="entry name" value="3-OXOACYL-[ACYL-CARRIER-PROTEIN] REDUCTASE FABG"/>
    <property type="match status" value="1"/>
</dbReference>
<evidence type="ECO:0000256" key="2">
    <source>
        <dbReference type="ARBA" id="ARBA00023002"/>
    </source>
</evidence>
<dbReference type="AlphaFoldDB" id="A0A395JQA5"/>
<feature type="domain" description="Ketoreductase" evidence="3">
    <location>
        <begin position="32"/>
        <end position="218"/>
    </location>
</feature>
<dbReference type="NCBIfam" id="NF004200">
    <property type="entry name" value="PRK05653.1-5"/>
    <property type="match status" value="1"/>
</dbReference>
<dbReference type="InParanoid" id="A0A395JQA5"/>
<dbReference type="EMBL" id="QNRT01000001">
    <property type="protein sequence ID" value="RBP53707.1"/>
    <property type="molecule type" value="Genomic_DNA"/>
</dbReference>
<reference evidence="4 5" key="1">
    <citation type="submission" date="2018-06" db="EMBL/GenBank/DDBJ databases">
        <title>Genomic Encyclopedia of Type Strains, Phase IV (KMG-IV): sequencing the most valuable type-strain genomes for metagenomic binning, comparative biology and taxonomic classification.</title>
        <authorList>
            <person name="Goeker M."/>
        </authorList>
    </citation>
    <scope>NUCLEOTIDE SEQUENCE [LARGE SCALE GENOMIC DNA]</scope>
    <source>
        <strain evidence="4 5">DSM 24032</strain>
    </source>
</reference>
<dbReference type="Proteomes" id="UP000253083">
    <property type="component" value="Unassembled WGS sequence"/>
</dbReference>
<dbReference type="InterPro" id="IPR057326">
    <property type="entry name" value="KR_dom"/>
</dbReference>
<gene>
    <name evidence="4" type="ORF">DFR28_1011096</name>
</gene>